<dbReference type="PROSITE" id="PS50235">
    <property type="entry name" value="USP_3"/>
    <property type="match status" value="1"/>
</dbReference>
<sequence length="258" mass="29248">MHTMFSDQTFLTFSRIFSFVVQCLNYGNMVAWLQILCIQLKRVSMNAFGELVKLQGHISFPLILDVLSFMTTWLGVKTQDIDVQSLSLNLKYNRRNILPNHSDMQSKIRTLKFSGLYEARREQINSYALDDRFISSTNGLELHSDTVLPCSGTSESTHSDAHMQSNDKADASCDSVSQETCLYQLVSVVEHFGKAGSGHYTVYRSVRGKSSEDVSEDELNQTPMHWFCISDSQVRAVSVEDVLSSEASLLFYERIPRN</sequence>
<dbReference type="PANTHER" id="PTHR24006">
    <property type="entry name" value="UBIQUITIN CARBOXYL-TERMINAL HYDROLASE"/>
    <property type="match status" value="1"/>
</dbReference>
<evidence type="ECO:0000313" key="11">
    <source>
        <dbReference type="Proteomes" id="UP001374535"/>
    </source>
</evidence>
<dbReference type="AlphaFoldDB" id="A0AAQ3P8Q6"/>
<evidence type="ECO:0000259" key="9">
    <source>
        <dbReference type="PROSITE" id="PS50235"/>
    </source>
</evidence>
<dbReference type="GO" id="GO:0016579">
    <property type="term" value="P:protein deubiquitination"/>
    <property type="evidence" value="ECO:0007669"/>
    <property type="project" value="InterPro"/>
</dbReference>
<name>A0AAQ3P8Q6_VIGMU</name>
<protein>
    <recommendedName>
        <fullName evidence="3">ubiquitinyl hydrolase 1</fullName>
        <ecNumber evidence="3">3.4.19.12</ecNumber>
    </recommendedName>
</protein>
<evidence type="ECO:0000256" key="2">
    <source>
        <dbReference type="ARBA" id="ARBA00009085"/>
    </source>
</evidence>
<keyword evidence="8" id="KW-0812">Transmembrane</keyword>
<dbReference type="EC" id="3.4.19.12" evidence="3"/>
<dbReference type="GO" id="GO:0005634">
    <property type="term" value="C:nucleus"/>
    <property type="evidence" value="ECO:0007669"/>
    <property type="project" value="TreeGrafter"/>
</dbReference>
<evidence type="ECO:0000256" key="5">
    <source>
        <dbReference type="ARBA" id="ARBA00022786"/>
    </source>
</evidence>
<dbReference type="GO" id="GO:0004843">
    <property type="term" value="F:cysteine-type deubiquitinase activity"/>
    <property type="evidence" value="ECO:0007669"/>
    <property type="project" value="UniProtKB-EC"/>
</dbReference>
<evidence type="ECO:0000256" key="8">
    <source>
        <dbReference type="SAM" id="Phobius"/>
    </source>
</evidence>
<dbReference type="InterPro" id="IPR038765">
    <property type="entry name" value="Papain-like_cys_pep_sf"/>
</dbReference>
<dbReference type="InterPro" id="IPR028889">
    <property type="entry name" value="USP"/>
</dbReference>
<feature type="transmembrane region" description="Helical" evidence="8">
    <location>
        <begin position="16"/>
        <end position="37"/>
    </location>
</feature>
<keyword evidence="7" id="KW-0788">Thiol protease</keyword>
<reference evidence="10 11" key="1">
    <citation type="journal article" date="2023" name="Life. Sci Alliance">
        <title>Evolutionary insights into 3D genome organization and epigenetic landscape of Vigna mungo.</title>
        <authorList>
            <person name="Junaid A."/>
            <person name="Singh B."/>
            <person name="Bhatia S."/>
        </authorList>
    </citation>
    <scope>NUCLEOTIDE SEQUENCE [LARGE SCALE GENOMIC DNA]</scope>
    <source>
        <strain evidence="10">Urdbean</strain>
    </source>
</reference>
<accession>A0AAQ3P8Q6</accession>
<dbReference type="GO" id="GO:0005829">
    <property type="term" value="C:cytosol"/>
    <property type="evidence" value="ECO:0007669"/>
    <property type="project" value="TreeGrafter"/>
</dbReference>
<evidence type="ECO:0000256" key="3">
    <source>
        <dbReference type="ARBA" id="ARBA00012759"/>
    </source>
</evidence>
<keyword evidence="4" id="KW-0645">Protease</keyword>
<evidence type="ECO:0000256" key="7">
    <source>
        <dbReference type="ARBA" id="ARBA00022807"/>
    </source>
</evidence>
<dbReference type="InterPro" id="IPR001394">
    <property type="entry name" value="Peptidase_C19_UCH"/>
</dbReference>
<feature type="domain" description="USP" evidence="9">
    <location>
        <begin position="1"/>
        <end position="255"/>
    </location>
</feature>
<evidence type="ECO:0000256" key="1">
    <source>
        <dbReference type="ARBA" id="ARBA00000707"/>
    </source>
</evidence>
<comment type="similarity">
    <text evidence="2">Belongs to the peptidase C19 family.</text>
</comment>
<dbReference type="EMBL" id="CP144700">
    <property type="protein sequence ID" value="WVZ21938.1"/>
    <property type="molecule type" value="Genomic_DNA"/>
</dbReference>
<keyword evidence="8" id="KW-1133">Transmembrane helix</keyword>
<dbReference type="SUPFAM" id="SSF54001">
    <property type="entry name" value="Cysteine proteinases"/>
    <property type="match status" value="1"/>
</dbReference>
<dbReference type="PROSITE" id="PS00973">
    <property type="entry name" value="USP_2"/>
    <property type="match status" value="1"/>
</dbReference>
<evidence type="ECO:0000256" key="6">
    <source>
        <dbReference type="ARBA" id="ARBA00022801"/>
    </source>
</evidence>
<keyword evidence="5" id="KW-0833">Ubl conjugation pathway</keyword>
<dbReference type="Pfam" id="PF00443">
    <property type="entry name" value="UCH"/>
    <property type="match status" value="1"/>
</dbReference>
<gene>
    <name evidence="10" type="ORF">V8G54_000482</name>
</gene>
<dbReference type="InterPro" id="IPR018200">
    <property type="entry name" value="USP_CS"/>
</dbReference>
<comment type="catalytic activity">
    <reaction evidence="1">
        <text>Thiol-dependent hydrolysis of ester, thioester, amide, peptide and isopeptide bonds formed by the C-terminal Gly of ubiquitin (a 76-residue protein attached to proteins as an intracellular targeting signal).</text>
        <dbReference type="EC" id="3.4.19.12"/>
    </reaction>
</comment>
<dbReference type="InterPro" id="IPR050164">
    <property type="entry name" value="Peptidase_C19"/>
</dbReference>
<dbReference type="GO" id="GO:0006508">
    <property type="term" value="P:proteolysis"/>
    <property type="evidence" value="ECO:0007669"/>
    <property type="project" value="UniProtKB-KW"/>
</dbReference>
<keyword evidence="8" id="KW-0472">Membrane</keyword>
<keyword evidence="11" id="KW-1185">Reference proteome</keyword>
<dbReference type="PANTHER" id="PTHR24006:SF888">
    <property type="entry name" value="UBIQUITIN CARBOXYL-TERMINAL HYDROLASE 30"/>
    <property type="match status" value="1"/>
</dbReference>
<keyword evidence="6" id="KW-0378">Hydrolase</keyword>
<proteinExistence type="inferred from homology"/>
<evidence type="ECO:0000313" key="10">
    <source>
        <dbReference type="EMBL" id="WVZ21938.1"/>
    </source>
</evidence>
<dbReference type="Gene3D" id="3.90.70.10">
    <property type="entry name" value="Cysteine proteinases"/>
    <property type="match status" value="1"/>
</dbReference>
<evidence type="ECO:0000256" key="4">
    <source>
        <dbReference type="ARBA" id="ARBA00022670"/>
    </source>
</evidence>
<dbReference type="Proteomes" id="UP001374535">
    <property type="component" value="Chromosome 1"/>
</dbReference>
<organism evidence="10 11">
    <name type="scientific">Vigna mungo</name>
    <name type="common">Black gram</name>
    <name type="synonym">Phaseolus mungo</name>
    <dbReference type="NCBI Taxonomy" id="3915"/>
    <lineage>
        <taxon>Eukaryota</taxon>
        <taxon>Viridiplantae</taxon>
        <taxon>Streptophyta</taxon>
        <taxon>Embryophyta</taxon>
        <taxon>Tracheophyta</taxon>
        <taxon>Spermatophyta</taxon>
        <taxon>Magnoliopsida</taxon>
        <taxon>eudicotyledons</taxon>
        <taxon>Gunneridae</taxon>
        <taxon>Pentapetalae</taxon>
        <taxon>rosids</taxon>
        <taxon>fabids</taxon>
        <taxon>Fabales</taxon>
        <taxon>Fabaceae</taxon>
        <taxon>Papilionoideae</taxon>
        <taxon>50 kb inversion clade</taxon>
        <taxon>NPAAA clade</taxon>
        <taxon>indigoferoid/millettioid clade</taxon>
        <taxon>Phaseoleae</taxon>
        <taxon>Vigna</taxon>
    </lineage>
</organism>